<organism evidence="10 11">
    <name type="scientific">Labrys neptuniae</name>
    <dbReference type="NCBI Taxonomy" id="376174"/>
    <lineage>
        <taxon>Bacteria</taxon>
        <taxon>Pseudomonadati</taxon>
        <taxon>Pseudomonadota</taxon>
        <taxon>Alphaproteobacteria</taxon>
        <taxon>Hyphomicrobiales</taxon>
        <taxon>Xanthobacteraceae</taxon>
        <taxon>Labrys</taxon>
    </lineage>
</organism>
<dbReference type="Pfam" id="PF03734">
    <property type="entry name" value="YkuD"/>
    <property type="match status" value="1"/>
</dbReference>
<dbReference type="RefSeq" id="WP_311935815.1">
    <property type="nucleotide sequence ID" value="NZ_JAVSCS010000013.1"/>
</dbReference>
<dbReference type="InterPro" id="IPR005490">
    <property type="entry name" value="LD_TPept_cat_dom"/>
</dbReference>
<feature type="domain" description="L,D-TPase catalytic" evidence="9">
    <location>
        <begin position="454"/>
        <end position="613"/>
    </location>
</feature>
<comment type="pathway">
    <text evidence="1 7">Cell wall biogenesis; peptidoglycan biosynthesis.</text>
</comment>
<dbReference type="InterPro" id="IPR002477">
    <property type="entry name" value="Peptidoglycan-bd-like"/>
</dbReference>
<dbReference type="Proteomes" id="UP001555786">
    <property type="component" value="Unassembled WGS sequence"/>
</dbReference>
<dbReference type="SUPFAM" id="SSF47090">
    <property type="entry name" value="PGBD-like"/>
    <property type="match status" value="1"/>
</dbReference>
<feature type="active site" description="Nucleophile" evidence="7">
    <location>
        <position position="587"/>
    </location>
</feature>
<dbReference type="SUPFAM" id="SSF141523">
    <property type="entry name" value="L,D-transpeptidase catalytic domain-like"/>
    <property type="match status" value="1"/>
</dbReference>
<evidence type="ECO:0000256" key="4">
    <source>
        <dbReference type="ARBA" id="ARBA00022960"/>
    </source>
</evidence>
<evidence type="ECO:0000259" key="9">
    <source>
        <dbReference type="PROSITE" id="PS52029"/>
    </source>
</evidence>
<dbReference type="EMBL" id="JBFNQD010000012">
    <property type="protein sequence ID" value="MEW9309161.1"/>
    <property type="molecule type" value="Genomic_DNA"/>
</dbReference>
<name>A0ABV3PU78_9HYPH</name>
<reference evidence="10 11" key="1">
    <citation type="submission" date="2024-07" db="EMBL/GenBank/DDBJ databases">
        <title>Description of Labrys sedimenti sp. nov., isolated from a diclofenac-degrading enrichment culture.</title>
        <authorList>
            <person name="Tancsics A."/>
            <person name="Csepanyi A."/>
        </authorList>
    </citation>
    <scope>NUCLEOTIDE SEQUENCE [LARGE SCALE GENOMIC DNA]</scope>
    <source>
        <strain evidence="10 11">LMG 23578</strain>
    </source>
</reference>
<evidence type="ECO:0000313" key="10">
    <source>
        <dbReference type="EMBL" id="MEW9309161.1"/>
    </source>
</evidence>
<evidence type="ECO:0000256" key="2">
    <source>
        <dbReference type="ARBA" id="ARBA00005992"/>
    </source>
</evidence>
<dbReference type="Gene3D" id="2.40.440.10">
    <property type="entry name" value="L,D-transpeptidase catalytic domain-like"/>
    <property type="match status" value="1"/>
</dbReference>
<evidence type="ECO:0000256" key="1">
    <source>
        <dbReference type="ARBA" id="ARBA00004752"/>
    </source>
</evidence>
<gene>
    <name evidence="10" type="ORF">ABXS05_26665</name>
</gene>
<evidence type="ECO:0000256" key="3">
    <source>
        <dbReference type="ARBA" id="ARBA00022679"/>
    </source>
</evidence>
<dbReference type="PANTHER" id="PTHR41533:SF2">
    <property type="entry name" value="BLR7131 PROTEIN"/>
    <property type="match status" value="1"/>
</dbReference>
<dbReference type="PANTHER" id="PTHR41533">
    <property type="entry name" value="L,D-TRANSPEPTIDASE HI_1667-RELATED"/>
    <property type="match status" value="1"/>
</dbReference>
<evidence type="ECO:0000256" key="8">
    <source>
        <dbReference type="SAM" id="MobiDB-lite"/>
    </source>
</evidence>
<proteinExistence type="inferred from homology"/>
<evidence type="ECO:0000313" key="11">
    <source>
        <dbReference type="Proteomes" id="UP001555786"/>
    </source>
</evidence>
<dbReference type="InterPro" id="IPR045380">
    <property type="entry name" value="LD_TPept_scaffold_dom"/>
</dbReference>
<dbReference type="PROSITE" id="PS52029">
    <property type="entry name" value="LD_TPASE"/>
    <property type="match status" value="1"/>
</dbReference>
<evidence type="ECO:0000256" key="6">
    <source>
        <dbReference type="ARBA" id="ARBA00023316"/>
    </source>
</evidence>
<dbReference type="InterPro" id="IPR036366">
    <property type="entry name" value="PGBDSf"/>
</dbReference>
<dbReference type="Gene3D" id="1.10.101.10">
    <property type="entry name" value="PGBD-like superfamily/PGBD"/>
    <property type="match status" value="1"/>
</dbReference>
<comment type="caution">
    <text evidence="10">The sequence shown here is derived from an EMBL/GenBank/DDBJ whole genome shotgun (WGS) entry which is preliminary data.</text>
</comment>
<feature type="compositionally biased region" description="Low complexity" evidence="8">
    <location>
        <begin position="39"/>
        <end position="54"/>
    </location>
</feature>
<dbReference type="InterPro" id="IPR036365">
    <property type="entry name" value="PGBD-like_sf"/>
</dbReference>
<protein>
    <submittedName>
        <fullName evidence="10">L,D-transpeptidase family protein</fullName>
    </submittedName>
</protein>
<dbReference type="Pfam" id="PF20142">
    <property type="entry name" value="Scaffold"/>
    <property type="match status" value="1"/>
</dbReference>
<evidence type="ECO:0000256" key="7">
    <source>
        <dbReference type="PROSITE-ProRule" id="PRU01373"/>
    </source>
</evidence>
<keyword evidence="5 7" id="KW-0573">Peptidoglycan synthesis</keyword>
<dbReference type="Pfam" id="PF01471">
    <property type="entry name" value="PG_binding_1"/>
    <property type="match status" value="1"/>
</dbReference>
<dbReference type="InterPro" id="IPR038063">
    <property type="entry name" value="Transpep_catalytic_dom"/>
</dbReference>
<sequence length="665" mass="69925">MSATLLPAYAQDSGTPTSHKPDAAAPSVPGLSAGEKQSAFAPAVPQTAPAAASPQERVSVQHVKPDAAPASTATLAPAPVGPVPVPAPVEMAPKPAETAVAPDTPSSISATAPKGEAAPTGSQSVATASPAGQPAPSMAPTPEIPAAVPAETQAPKVEPKAEPVPPAEASTPAPAPSVAPAAVTMNLAARLADYVAKRGADAQAISDFYALRGATPLWIDNGALTPAAKALVDRMNRAGEDGLDASAFRVAGLDALSGASADAQADAEIALSAAVLTYVRQASSGRVDTRQISRDIAKAPNMPDPVAALASVAIASDPVTVLDGYNPASPQYLALKQKLADVRAANAAAAEATLPEVPAGPTLKVGMTDTRVAVLRTRLGLTASDADNDVYDEALQAAVRDFQATRNLKASGTLGPATVVALNAALRQPRVNTESEIIANMERWRWLPHDMGLTNVFVNVPEYKVWFTKDGVLSYEARVVVGKANTPTPIFSDQMSFVVVNPSWNVPQSIIKKEYMPKLAQDPGYLERRGYEVSYVGGQMQVRQPPGERNALGFIKFMFPNNFSVYLHDTPQRNLFSRDERAFSHGCVRVDNPYKFAELVMGNGWTEDSVRGLQGGEEQRIDLERKIPVHIAYFTAYVDGDGELQRLNDIYGYDRKVISALGLPG</sequence>
<accession>A0ABV3PU78</accession>
<feature type="region of interest" description="Disordered" evidence="8">
    <location>
        <begin position="1"/>
        <end position="177"/>
    </location>
</feature>
<keyword evidence="4 7" id="KW-0133">Cell shape</keyword>
<feature type="active site" description="Proton donor/acceptor" evidence="7">
    <location>
        <position position="568"/>
    </location>
</feature>
<dbReference type="InterPro" id="IPR052905">
    <property type="entry name" value="LD-transpeptidase_YkuD-like"/>
</dbReference>
<keyword evidence="11" id="KW-1185">Reference proteome</keyword>
<feature type="compositionally biased region" description="Low complexity" evidence="8">
    <location>
        <begin position="167"/>
        <end position="177"/>
    </location>
</feature>
<dbReference type="CDD" id="cd16913">
    <property type="entry name" value="YkuD_like"/>
    <property type="match status" value="1"/>
</dbReference>
<evidence type="ECO:0000256" key="5">
    <source>
        <dbReference type="ARBA" id="ARBA00022984"/>
    </source>
</evidence>
<comment type="similarity">
    <text evidence="2">Belongs to the YkuD family.</text>
</comment>
<feature type="compositionally biased region" description="Low complexity" evidence="8">
    <location>
        <begin position="66"/>
        <end position="78"/>
    </location>
</feature>
<keyword evidence="6 7" id="KW-0961">Cell wall biogenesis/degradation</keyword>
<keyword evidence="3" id="KW-0808">Transferase</keyword>